<protein>
    <recommendedName>
        <fullName evidence="4">CMP/dCMP-type deaminase domain-containing protein</fullName>
    </recommendedName>
</protein>
<feature type="domain" description="CMP/dCMP-type deaminase" evidence="4">
    <location>
        <begin position="952"/>
        <end position="1080"/>
    </location>
</feature>
<dbReference type="FunCoup" id="A0A317XUB9">
    <property type="interactions" value="10"/>
</dbReference>
<dbReference type="SUPFAM" id="SSF56436">
    <property type="entry name" value="C-type lectin-like"/>
    <property type="match status" value="2"/>
</dbReference>
<feature type="compositionally biased region" description="Basic and acidic residues" evidence="3">
    <location>
        <begin position="166"/>
        <end position="200"/>
    </location>
</feature>
<dbReference type="InterPro" id="IPR051128">
    <property type="entry name" value="EgtD_Methyltrsf_superfamily"/>
</dbReference>
<dbReference type="STRING" id="1882483.A0A317XUB9"/>
<feature type="region of interest" description="Disordered" evidence="3">
    <location>
        <begin position="24"/>
        <end position="43"/>
    </location>
</feature>
<dbReference type="Pfam" id="PF03781">
    <property type="entry name" value="FGE-sulfatase"/>
    <property type="match status" value="2"/>
</dbReference>
<feature type="compositionally biased region" description="Polar residues" evidence="3">
    <location>
        <begin position="1170"/>
        <end position="1180"/>
    </location>
</feature>
<feature type="region of interest" description="Disordered" evidence="3">
    <location>
        <begin position="527"/>
        <end position="547"/>
    </location>
</feature>
<evidence type="ECO:0000256" key="1">
    <source>
        <dbReference type="ARBA" id="ARBA00022603"/>
    </source>
</evidence>
<dbReference type="SUPFAM" id="SSF53927">
    <property type="entry name" value="Cytidine deaminase-like"/>
    <property type="match status" value="1"/>
</dbReference>
<accession>A0A317XUB9</accession>
<feature type="compositionally biased region" description="Basic and acidic residues" evidence="3">
    <location>
        <begin position="24"/>
        <end position="37"/>
    </location>
</feature>
<dbReference type="GO" id="GO:0008168">
    <property type="term" value="F:methyltransferase activity"/>
    <property type="evidence" value="ECO:0007669"/>
    <property type="project" value="UniProtKB-KW"/>
</dbReference>
<dbReference type="Gene3D" id="3.90.1580.10">
    <property type="entry name" value="paralog of FGE (formylglycine-generating enzyme)"/>
    <property type="match status" value="2"/>
</dbReference>
<dbReference type="InterPro" id="IPR042095">
    <property type="entry name" value="SUMF_sf"/>
</dbReference>
<sequence length="1293" mass="143156">MAPAAIASMASQLEPAFHSVKETVKKQLESRKDRSPEDPLELGRAPVIDLYSGDADSLSPESTQQKLRSEIIAGLRASTLVIPGKESDREDQNFAYRKTLPTTILYDEQGLILYDKLTTAPEYYLFNAELQILKDYGPEIALRIFGHTTPASRKLTSSTSQHNRTPQRDHEHDHRDEDEQQAPKHDGPASSDTMKEKWGDADVGKYNGGVNAEEGLDGDRAVGAGSLVELGAGSLKKTIHLLRALKQLPARGSSGPAVNYYALDLDKSELVRTLQDLRGQEATGQDEGRWTIHDGKVALNAMWATYDAGLEYIGRGGLEAASIGATTSKGPQREGQRCLLWLGSSIGNFDRKSAAEFLAKTARDSLRAGDTMLISIDRRNRPADVALAYNDPAGLTRDFILNGLDHADRALGGGVIDRSKFEYHDRYNSREGRHESYYRAKVAHTIQIPGESEPVQIKKGELIHMEASYKFSERETLNLFDFAGLRVVQRWSDSSDRYDVWLVEKPAFHFSNSGVQAKIPALDLADADPNGEQPSSQKIDDGWGESGVDERAQRAPMMGLPTLSDWQMVWDAWNCVTLTMIPSNMLHEKPIDLRHICLFYLGHIPAFIDIHISNYLQQPHTNDHFSAIFERGIDPHMDDTTQCNPHSEVPARSEDWPALEEVLNYQKTVQRRVAKIYADVGRGELTMNRRLARMLWMTLEHISLHLETLLYMLSQSPNTQRPAGFTAPDWATLTRSWDAEFEKRGGRRSLQQRFKFEAGSIVLGHDDDDSQDYDVVAPRATDNVEQLNLQLGQPEFGWDNEHPRRVVETGAFAISALPISNAQYAEFLSATRSTEIPASWMRASDAATEYLVRTFYGAVTMDVAQHWPVQASGAQLAAYAAWKGGRLPTHAELRRLLDAPPEALVLDLTVPPFDRELETKVVEHDEVEPVGLQPPPARGSAVKYVPREEQSEEDLKWMREALAMAHEAFDANEVPVGGVFVRNGEIIARGRNRTNELLNATRHAELEAIDYILSILPPKSENFATDPHAGPDGDNPFKDTTLYVTIEPCIMCGAALRQVGIKRVVFGAGNERFGGNGSVLGLHDDDAIVSSPGYESVGGYLRDEAIMVLRRFYITENTNAPKPQDKSRRVLKTEIQPPGVSMHGPGGSSSRGAQPKAAASQVVPARRRSSQNPTQGQAAPSANVGFRNWHPVPATLPRYDSDGTLLPGHNGGVWEWTSTPFNAYEGFRSSELYPGYSSDFFDDKHSVVLGGSFATAPSIAGRRSFVNYYQTGYPYVFGGGRVVWDGADASAQT</sequence>
<dbReference type="PANTHER" id="PTHR43397">
    <property type="entry name" value="ERGOTHIONEINE BIOSYNTHESIS PROTEIN 1"/>
    <property type="match status" value="1"/>
</dbReference>
<dbReference type="PANTHER" id="PTHR43397:SF1">
    <property type="entry name" value="ERGOTHIONEINE BIOSYNTHESIS PROTEIN 1"/>
    <property type="match status" value="1"/>
</dbReference>
<organism evidence="5 6">
    <name type="scientific">Testicularia cyperi</name>
    <dbReference type="NCBI Taxonomy" id="1882483"/>
    <lineage>
        <taxon>Eukaryota</taxon>
        <taxon>Fungi</taxon>
        <taxon>Dikarya</taxon>
        <taxon>Basidiomycota</taxon>
        <taxon>Ustilaginomycotina</taxon>
        <taxon>Ustilaginomycetes</taxon>
        <taxon>Ustilaginales</taxon>
        <taxon>Anthracoideaceae</taxon>
        <taxon>Testicularia</taxon>
    </lineage>
</organism>
<feature type="region of interest" description="Disordered" evidence="3">
    <location>
        <begin position="1135"/>
        <end position="1186"/>
    </location>
</feature>
<dbReference type="Proteomes" id="UP000246740">
    <property type="component" value="Unassembled WGS sequence"/>
</dbReference>
<dbReference type="PROSITE" id="PS51747">
    <property type="entry name" value="CYT_DCMP_DEAMINASES_2"/>
    <property type="match status" value="1"/>
</dbReference>
<dbReference type="InterPro" id="IPR016187">
    <property type="entry name" value="CTDL_fold"/>
</dbReference>
<keyword evidence="2" id="KW-0808">Transferase</keyword>
<reference evidence="5 6" key="1">
    <citation type="journal article" date="2018" name="Mol. Biol. Evol.">
        <title>Broad Genomic Sampling Reveals a Smut Pathogenic Ancestry of the Fungal Clade Ustilaginomycotina.</title>
        <authorList>
            <person name="Kijpornyongpan T."/>
            <person name="Mondo S.J."/>
            <person name="Barry K."/>
            <person name="Sandor L."/>
            <person name="Lee J."/>
            <person name="Lipzen A."/>
            <person name="Pangilinan J."/>
            <person name="LaButti K."/>
            <person name="Hainaut M."/>
            <person name="Henrissat B."/>
            <person name="Grigoriev I.V."/>
            <person name="Spatafora J.W."/>
            <person name="Aime M.C."/>
        </authorList>
    </citation>
    <scope>NUCLEOTIDE SEQUENCE [LARGE SCALE GENOMIC DNA]</scope>
    <source>
        <strain evidence="5 6">MCA 3645</strain>
    </source>
</reference>
<dbReference type="CDD" id="cd01285">
    <property type="entry name" value="nucleoside_deaminase"/>
    <property type="match status" value="1"/>
</dbReference>
<dbReference type="GO" id="GO:0002100">
    <property type="term" value="P:tRNA wobble adenosine to inosine editing"/>
    <property type="evidence" value="ECO:0007669"/>
    <property type="project" value="InterPro"/>
</dbReference>
<dbReference type="GO" id="GO:0052717">
    <property type="term" value="F:tRNA-specific adenosine-34 deaminase activity"/>
    <property type="evidence" value="ECO:0007669"/>
    <property type="project" value="UniProtKB-EC"/>
</dbReference>
<dbReference type="InterPro" id="IPR029063">
    <property type="entry name" value="SAM-dependent_MTases_sf"/>
</dbReference>
<dbReference type="GO" id="GO:0032259">
    <property type="term" value="P:methylation"/>
    <property type="evidence" value="ECO:0007669"/>
    <property type="project" value="UniProtKB-KW"/>
</dbReference>
<gene>
    <name evidence="5" type="ORF">BCV70DRAFT_53228</name>
</gene>
<evidence type="ECO:0000313" key="6">
    <source>
        <dbReference type="Proteomes" id="UP000246740"/>
    </source>
</evidence>
<dbReference type="InParanoid" id="A0A317XUB9"/>
<dbReference type="OrthoDB" id="659at2759"/>
<proteinExistence type="predicted"/>
<dbReference type="Pfam" id="PF10017">
    <property type="entry name" value="Methyltransf_33"/>
    <property type="match status" value="2"/>
</dbReference>
<evidence type="ECO:0000259" key="4">
    <source>
        <dbReference type="PROSITE" id="PS51747"/>
    </source>
</evidence>
<feature type="region of interest" description="Disordered" evidence="3">
    <location>
        <begin position="152"/>
        <end position="200"/>
    </location>
</feature>
<dbReference type="Pfam" id="PF00383">
    <property type="entry name" value="dCMP_cyt_deam_1"/>
    <property type="match status" value="1"/>
</dbReference>
<dbReference type="EMBL" id="KZ819189">
    <property type="protein sequence ID" value="PWZ01904.1"/>
    <property type="molecule type" value="Genomic_DNA"/>
</dbReference>
<dbReference type="InterPro" id="IPR016193">
    <property type="entry name" value="Cytidine_deaminase-like"/>
</dbReference>
<feature type="compositionally biased region" description="Polar residues" evidence="3">
    <location>
        <begin position="152"/>
        <end position="164"/>
    </location>
</feature>
<dbReference type="InterPro" id="IPR002125">
    <property type="entry name" value="CMP_dCMP_dom"/>
</dbReference>
<name>A0A317XUB9_9BASI</name>
<keyword evidence="6" id="KW-1185">Reference proteome</keyword>
<evidence type="ECO:0000256" key="3">
    <source>
        <dbReference type="SAM" id="MobiDB-lite"/>
    </source>
</evidence>
<dbReference type="InterPro" id="IPR005532">
    <property type="entry name" value="SUMF_dom"/>
</dbReference>
<dbReference type="InterPro" id="IPR019257">
    <property type="entry name" value="MeTrfase_dom"/>
</dbReference>
<evidence type="ECO:0000313" key="5">
    <source>
        <dbReference type="EMBL" id="PWZ01904.1"/>
    </source>
</evidence>
<dbReference type="Gene3D" id="3.40.50.150">
    <property type="entry name" value="Vaccinia Virus protein VP39"/>
    <property type="match status" value="1"/>
</dbReference>
<dbReference type="Gene3D" id="3.40.140.10">
    <property type="entry name" value="Cytidine Deaminase, domain 2"/>
    <property type="match status" value="1"/>
</dbReference>
<keyword evidence="1" id="KW-0489">Methyltransferase</keyword>
<evidence type="ECO:0000256" key="2">
    <source>
        <dbReference type="ARBA" id="ARBA00022679"/>
    </source>
</evidence>